<gene>
    <name evidence="4" type="ORF">IV43_GL001028</name>
</gene>
<sequence length="164" mass="18394">MSMAEKKLQIRELTSGDDLAIKNIIQSVLREYHDDLPGTAYYDPELGALSKFYAARPHRKYWVVTVAGKVVGGCGLAEFDDLGTAEIQKLYLLPETRGLGAGKRLLGLCEEYGREFGYSSLYIETLSNMKEALGLYEHLGFPRLASSKDKTLHNTCDVWLEKKL</sequence>
<dbReference type="CDD" id="cd04301">
    <property type="entry name" value="NAT_SF"/>
    <property type="match status" value="1"/>
</dbReference>
<name>A0A0R2KEB8_9LACO</name>
<dbReference type="EMBL" id="JQBK01000025">
    <property type="protein sequence ID" value="KRN84772.1"/>
    <property type="molecule type" value="Genomic_DNA"/>
</dbReference>
<dbReference type="PATRIC" id="fig|89059.3.peg.1088"/>
<evidence type="ECO:0000259" key="3">
    <source>
        <dbReference type="PROSITE" id="PS51186"/>
    </source>
</evidence>
<feature type="domain" description="N-acetyltransferase" evidence="3">
    <location>
        <begin position="8"/>
        <end position="164"/>
    </location>
</feature>
<dbReference type="InterPro" id="IPR016181">
    <property type="entry name" value="Acyl_CoA_acyltransferase"/>
</dbReference>
<dbReference type="Pfam" id="PF00583">
    <property type="entry name" value="Acetyltransf_1"/>
    <property type="match status" value="1"/>
</dbReference>
<proteinExistence type="predicted"/>
<dbReference type="PANTHER" id="PTHR43877">
    <property type="entry name" value="AMINOALKYLPHOSPHONATE N-ACETYLTRANSFERASE-RELATED-RELATED"/>
    <property type="match status" value="1"/>
</dbReference>
<dbReference type="InterPro" id="IPR000182">
    <property type="entry name" value="GNAT_dom"/>
</dbReference>
<dbReference type="GO" id="GO:0016747">
    <property type="term" value="F:acyltransferase activity, transferring groups other than amino-acyl groups"/>
    <property type="evidence" value="ECO:0007669"/>
    <property type="project" value="InterPro"/>
</dbReference>
<organism evidence="4 5">
    <name type="scientific">Ligilactobacillus acidipiscis</name>
    <dbReference type="NCBI Taxonomy" id="89059"/>
    <lineage>
        <taxon>Bacteria</taxon>
        <taxon>Bacillati</taxon>
        <taxon>Bacillota</taxon>
        <taxon>Bacilli</taxon>
        <taxon>Lactobacillales</taxon>
        <taxon>Lactobacillaceae</taxon>
        <taxon>Ligilactobacillus</taxon>
    </lineage>
</organism>
<dbReference type="Proteomes" id="UP000051491">
    <property type="component" value="Unassembled WGS sequence"/>
</dbReference>
<accession>A0A0R2KEB8</accession>
<dbReference type="PROSITE" id="PS51186">
    <property type="entry name" value="GNAT"/>
    <property type="match status" value="1"/>
</dbReference>
<evidence type="ECO:0000256" key="2">
    <source>
        <dbReference type="ARBA" id="ARBA00023315"/>
    </source>
</evidence>
<dbReference type="SUPFAM" id="SSF55729">
    <property type="entry name" value="Acyl-CoA N-acyltransferases (Nat)"/>
    <property type="match status" value="1"/>
</dbReference>
<keyword evidence="2" id="KW-0012">Acyltransferase</keyword>
<comment type="caution">
    <text evidence="4">The sequence shown here is derived from an EMBL/GenBank/DDBJ whole genome shotgun (WGS) entry which is preliminary data.</text>
</comment>
<dbReference type="STRING" id="89059.LAC1533_0197"/>
<dbReference type="Gene3D" id="3.40.630.30">
    <property type="match status" value="1"/>
</dbReference>
<evidence type="ECO:0000313" key="4">
    <source>
        <dbReference type="EMBL" id="KRN84772.1"/>
    </source>
</evidence>
<reference evidence="4 5" key="1">
    <citation type="journal article" date="2015" name="Genome Announc.">
        <title>Expanding the biotechnology potential of lactobacilli through comparative genomics of 213 strains and associated genera.</title>
        <authorList>
            <person name="Sun Z."/>
            <person name="Harris H.M."/>
            <person name="McCann A."/>
            <person name="Guo C."/>
            <person name="Argimon S."/>
            <person name="Zhang W."/>
            <person name="Yang X."/>
            <person name="Jeffery I.B."/>
            <person name="Cooney J.C."/>
            <person name="Kagawa T.F."/>
            <person name="Liu W."/>
            <person name="Song Y."/>
            <person name="Salvetti E."/>
            <person name="Wrobel A."/>
            <person name="Rasinkangas P."/>
            <person name="Parkhill J."/>
            <person name="Rea M.C."/>
            <person name="O'Sullivan O."/>
            <person name="Ritari J."/>
            <person name="Douillard F.P."/>
            <person name="Paul Ross R."/>
            <person name="Yang R."/>
            <person name="Briner A.E."/>
            <person name="Felis G.E."/>
            <person name="de Vos W.M."/>
            <person name="Barrangou R."/>
            <person name="Klaenhammer T.R."/>
            <person name="Caufield P.W."/>
            <person name="Cui Y."/>
            <person name="Zhang H."/>
            <person name="O'Toole P.W."/>
        </authorList>
    </citation>
    <scope>NUCLEOTIDE SEQUENCE [LARGE SCALE GENOMIC DNA]</scope>
    <source>
        <strain evidence="4 5">DSM 15353</strain>
    </source>
</reference>
<protein>
    <submittedName>
        <fullName evidence="4">Acetyltransferase</fullName>
    </submittedName>
</protein>
<dbReference type="InterPro" id="IPR050832">
    <property type="entry name" value="Bact_Acetyltransf"/>
</dbReference>
<evidence type="ECO:0000256" key="1">
    <source>
        <dbReference type="ARBA" id="ARBA00022679"/>
    </source>
</evidence>
<keyword evidence="1 4" id="KW-0808">Transferase</keyword>
<evidence type="ECO:0000313" key="5">
    <source>
        <dbReference type="Proteomes" id="UP000051491"/>
    </source>
</evidence>
<dbReference type="AlphaFoldDB" id="A0A0R2KEB8"/>